<keyword evidence="3 6" id="KW-0347">Helicase</keyword>
<dbReference type="SMART" id="SM00490">
    <property type="entry name" value="HELICc"/>
    <property type="match status" value="1"/>
</dbReference>
<dbReference type="InterPro" id="IPR050474">
    <property type="entry name" value="Hel308_SKI2-like"/>
</dbReference>
<name>A0A7J6WJ42_THATH</name>
<dbReference type="Gene3D" id="3.40.50.300">
    <property type="entry name" value="P-loop containing nucleotide triphosphate hydrolases"/>
    <property type="match status" value="2"/>
</dbReference>
<dbReference type="PROSITE" id="PS51194">
    <property type="entry name" value="HELICASE_CTER"/>
    <property type="match status" value="1"/>
</dbReference>
<reference evidence="6 7" key="1">
    <citation type="submission" date="2020-06" db="EMBL/GenBank/DDBJ databases">
        <title>Transcriptomic and genomic resources for Thalictrum thalictroides and T. hernandezii: Facilitating candidate gene discovery in an emerging model plant lineage.</title>
        <authorList>
            <person name="Arias T."/>
            <person name="Riano-Pachon D.M."/>
            <person name="Di Stilio V.S."/>
        </authorList>
    </citation>
    <scope>NUCLEOTIDE SEQUENCE [LARGE SCALE GENOMIC DNA]</scope>
    <source>
        <strain evidence="7">cv. WT478/WT964</strain>
        <tissue evidence="6">Leaves</tissue>
    </source>
</reference>
<dbReference type="InterPro" id="IPR057842">
    <property type="entry name" value="WH_MER3"/>
</dbReference>
<organism evidence="6 7">
    <name type="scientific">Thalictrum thalictroides</name>
    <name type="common">Rue-anemone</name>
    <name type="synonym">Anemone thalictroides</name>
    <dbReference type="NCBI Taxonomy" id="46969"/>
    <lineage>
        <taxon>Eukaryota</taxon>
        <taxon>Viridiplantae</taxon>
        <taxon>Streptophyta</taxon>
        <taxon>Embryophyta</taxon>
        <taxon>Tracheophyta</taxon>
        <taxon>Spermatophyta</taxon>
        <taxon>Magnoliopsida</taxon>
        <taxon>Ranunculales</taxon>
        <taxon>Ranunculaceae</taxon>
        <taxon>Thalictroideae</taxon>
        <taxon>Thalictrum</taxon>
    </lineage>
</organism>
<keyword evidence="7" id="KW-1185">Reference proteome</keyword>
<protein>
    <submittedName>
        <fullName evidence="6">Dexh-box atp-dependent rna helicase dexh12</fullName>
    </submittedName>
</protein>
<dbReference type="InterPro" id="IPR027417">
    <property type="entry name" value="P-loop_NTPase"/>
</dbReference>
<evidence type="ECO:0000256" key="2">
    <source>
        <dbReference type="ARBA" id="ARBA00022801"/>
    </source>
</evidence>
<dbReference type="PANTHER" id="PTHR47961:SF4">
    <property type="entry name" value="ACTIVATING SIGNAL COINTEGRATOR 1 COMPLEX SUBUNIT 3"/>
    <property type="match status" value="1"/>
</dbReference>
<dbReference type="OrthoDB" id="1688122at2759"/>
<dbReference type="Pfam" id="PF23445">
    <property type="entry name" value="WHD_SNRNP200"/>
    <property type="match status" value="1"/>
</dbReference>
<evidence type="ECO:0000313" key="6">
    <source>
        <dbReference type="EMBL" id="KAF5197406.1"/>
    </source>
</evidence>
<dbReference type="EMBL" id="JABWDY010014752">
    <property type="protein sequence ID" value="KAF5197406.1"/>
    <property type="molecule type" value="Genomic_DNA"/>
</dbReference>
<comment type="caution">
    <text evidence="6">The sequence shown here is derived from an EMBL/GenBank/DDBJ whole genome shotgun (WGS) entry which is preliminary data.</text>
</comment>
<dbReference type="PANTHER" id="PTHR47961">
    <property type="entry name" value="DNA POLYMERASE THETA, PUTATIVE (AFU_ORTHOLOGUE AFUA_1G05260)-RELATED"/>
    <property type="match status" value="1"/>
</dbReference>
<dbReference type="InterPro" id="IPR036388">
    <property type="entry name" value="WH-like_DNA-bd_sf"/>
</dbReference>
<evidence type="ECO:0000256" key="4">
    <source>
        <dbReference type="ARBA" id="ARBA00022840"/>
    </source>
</evidence>
<proteinExistence type="predicted"/>
<keyword evidence="1" id="KW-0547">Nucleotide-binding</keyword>
<dbReference type="SUPFAM" id="SSF52540">
    <property type="entry name" value="P-loop containing nucleoside triphosphate hydrolases"/>
    <property type="match status" value="1"/>
</dbReference>
<dbReference type="InterPro" id="IPR001650">
    <property type="entry name" value="Helicase_C-like"/>
</dbReference>
<dbReference type="Proteomes" id="UP000554482">
    <property type="component" value="Unassembled WGS sequence"/>
</dbReference>
<evidence type="ECO:0000313" key="7">
    <source>
        <dbReference type="Proteomes" id="UP000554482"/>
    </source>
</evidence>
<accession>A0A7J6WJ42</accession>
<evidence type="ECO:0000259" key="5">
    <source>
        <dbReference type="PROSITE" id="PS51194"/>
    </source>
</evidence>
<dbReference type="GO" id="GO:0004386">
    <property type="term" value="F:helicase activity"/>
    <property type="evidence" value="ECO:0007669"/>
    <property type="project" value="UniProtKB-KW"/>
</dbReference>
<gene>
    <name evidence="6" type="ORF">FRX31_013008</name>
</gene>
<dbReference type="Gene3D" id="1.10.10.10">
    <property type="entry name" value="Winged helix-like DNA-binding domain superfamily/Winged helix DNA-binding domain"/>
    <property type="match status" value="1"/>
</dbReference>
<sequence length="345" mass="39115">MKTSKECIRLVGLSAPLPNYEDVASFLRVDLDKGLFCFDNSYRPCPLAQKYVRVTVRNPLQRLQLMNDLCYEKVVAVAGKQQVLIFVHSMNETIQMARKIRDIACSNGDLGHFLKEGSASHKVLNHLAHLVRSIDLKDILPYGFAFHHTGMTTKDCIIVEDLFCNGHVQVLVTTTNFAWGVNFPAHTVIIKGTDTYNPDNGSWTELSPLDVMQMVGCARKPQHDSYAEVIILTDVSKRLYYMEFINGKIPIESQFVSKLPYQLNLEIALGTVQNVKEACDWIAYTYLYVRMSRNPTLYGLAPKNPSKEVELRERVADLIQLSVTILERSNLLKYDKSSGNFQVTE</sequence>
<dbReference type="AlphaFoldDB" id="A0A7J6WJ42"/>
<dbReference type="GO" id="GO:0005634">
    <property type="term" value="C:nucleus"/>
    <property type="evidence" value="ECO:0007669"/>
    <property type="project" value="TreeGrafter"/>
</dbReference>
<dbReference type="GO" id="GO:0016787">
    <property type="term" value="F:hydrolase activity"/>
    <property type="evidence" value="ECO:0007669"/>
    <property type="project" value="UniProtKB-KW"/>
</dbReference>
<dbReference type="CDD" id="cd18795">
    <property type="entry name" value="SF2_C_Ski2"/>
    <property type="match status" value="1"/>
</dbReference>
<evidence type="ECO:0000256" key="3">
    <source>
        <dbReference type="ARBA" id="ARBA00022806"/>
    </source>
</evidence>
<dbReference type="GO" id="GO:0005524">
    <property type="term" value="F:ATP binding"/>
    <property type="evidence" value="ECO:0007669"/>
    <property type="project" value="UniProtKB-KW"/>
</dbReference>
<keyword evidence="4" id="KW-0067">ATP-binding</keyword>
<dbReference type="FunFam" id="1.10.10.10:FF:000024">
    <property type="entry name" value="U5 small nuclear ribonucleoprotein helicase"/>
    <property type="match status" value="1"/>
</dbReference>
<evidence type="ECO:0000256" key="1">
    <source>
        <dbReference type="ARBA" id="ARBA00022741"/>
    </source>
</evidence>
<feature type="domain" description="Helicase C-terminal" evidence="5">
    <location>
        <begin position="69"/>
        <end position="267"/>
    </location>
</feature>
<keyword evidence="2" id="KW-0378">Hydrolase</keyword>